<protein>
    <submittedName>
        <fullName evidence="2">Uncharacterized protein</fullName>
    </submittedName>
</protein>
<dbReference type="EMBL" id="JAKOOW010000077">
    <property type="protein sequence ID" value="MCG6505063.1"/>
    <property type="molecule type" value="Genomic_DNA"/>
</dbReference>
<keyword evidence="1" id="KW-0732">Signal</keyword>
<feature type="chain" id="PRO_5047410238" evidence="1">
    <location>
        <begin position="19"/>
        <end position="124"/>
    </location>
</feature>
<keyword evidence="3" id="KW-1185">Reference proteome</keyword>
<reference evidence="2 3" key="1">
    <citation type="submission" date="2022-02" db="EMBL/GenBank/DDBJ databases">
        <title>Genome sequence data of Kingella unionensis sp. nov. strain CICC 24913 (CCUG 75125).</title>
        <authorList>
            <person name="Xiao M."/>
        </authorList>
    </citation>
    <scope>NUCLEOTIDE SEQUENCE [LARGE SCALE GENOMIC DNA]</scope>
    <source>
        <strain evidence="2 3">CICC 24913</strain>
    </source>
</reference>
<dbReference type="RefSeq" id="WP_238748626.1">
    <property type="nucleotide sequence ID" value="NZ_JAKOOW010000077.1"/>
</dbReference>
<comment type="caution">
    <text evidence="2">The sequence shown here is derived from an EMBL/GenBank/DDBJ whole genome shotgun (WGS) entry which is preliminary data.</text>
</comment>
<evidence type="ECO:0000313" key="2">
    <source>
        <dbReference type="EMBL" id="MCG6505063.1"/>
    </source>
</evidence>
<evidence type="ECO:0000313" key="3">
    <source>
        <dbReference type="Proteomes" id="UP001298424"/>
    </source>
</evidence>
<name>A0ABS9NQJ4_9NEIS</name>
<organism evidence="2 3">
    <name type="scientific">Kingella pumchi</name>
    <dbReference type="NCBI Taxonomy" id="2779506"/>
    <lineage>
        <taxon>Bacteria</taxon>
        <taxon>Pseudomonadati</taxon>
        <taxon>Pseudomonadota</taxon>
        <taxon>Betaproteobacteria</taxon>
        <taxon>Neisseriales</taxon>
        <taxon>Neisseriaceae</taxon>
        <taxon>Kingella</taxon>
    </lineage>
</organism>
<sequence>MRRFLPTLLLVLPLAAAAEPVRQINSHRDLCQHTLQGAAFNRFLETSCGFDENVSDKVYRVLRKLQCNAFTLEESTRLSREAVADGQMRLERFGKTEFCQGNRQGYLDAGAMMEKILEDNGQAQ</sequence>
<accession>A0ABS9NQJ4</accession>
<gene>
    <name evidence="2" type="ORF">MB824_11250</name>
</gene>
<dbReference type="Proteomes" id="UP001298424">
    <property type="component" value="Unassembled WGS sequence"/>
</dbReference>
<proteinExistence type="predicted"/>
<feature type="signal peptide" evidence="1">
    <location>
        <begin position="1"/>
        <end position="18"/>
    </location>
</feature>
<evidence type="ECO:0000256" key="1">
    <source>
        <dbReference type="SAM" id="SignalP"/>
    </source>
</evidence>